<protein>
    <submittedName>
        <fullName evidence="1">Uncharacterized protein</fullName>
    </submittedName>
</protein>
<proteinExistence type="predicted"/>
<name>V8C5T9_9HELI</name>
<sequence>MYFGAIAFHAKKCPSYEVAQNNLKDLRIMAGEMCEVRDREDIELLYKCKGAQGRGVENKGVQGKSVEGKCAENKYAEDKYVERKCVQKCVGRLSKKLAQTLRDKIAQGYELEKQAKVKYVVKWRDKQKDKMTTQVLCEVVLHNG</sequence>
<evidence type="ECO:0000313" key="1">
    <source>
        <dbReference type="EMBL" id="ETD22773.1"/>
    </source>
</evidence>
<dbReference type="EMBL" id="AZJI01000007">
    <property type="protein sequence ID" value="ETD22773.1"/>
    <property type="molecule type" value="Genomic_DNA"/>
</dbReference>
<dbReference type="Proteomes" id="UP000018731">
    <property type="component" value="Unassembled WGS sequence"/>
</dbReference>
<evidence type="ECO:0000313" key="2">
    <source>
        <dbReference type="Proteomes" id="UP000018731"/>
    </source>
</evidence>
<gene>
    <name evidence="1" type="ORF">HMPREF2086_01572</name>
</gene>
<dbReference type="AlphaFoldDB" id="V8C5T9"/>
<dbReference type="HOGENOM" id="CLU_1793839_0_0_7"/>
<dbReference type="PATRIC" id="fig|1357400.3.peg.2113"/>
<accession>V8C5T9</accession>
<dbReference type="RefSeq" id="WP_023928307.1">
    <property type="nucleotide sequence ID" value="NZ_KI669455.1"/>
</dbReference>
<reference evidence="1 2" key="1">
    <citation type="journal article" date="2014" name="Genome Announc.">
        <title>Draft genome sequences of six enterohepatic helicobacter species isolated from humans and one from rhesus macaques.</title>
        <authorList>
            <person name="Shen Z."/>
            <person name="Sheh A."/>
            <person name="Young S.K."/>
            <person name="Abouelliel A."/>
            <person name="Ward D.V."/>
            <person name="Earl A.M."/>
            <person name="Fox J.G."/>
        </authorList>
    </citation>
    <scope>NUCLEOTIDE SEQUENCE [LARGE SCALE GENOMIC DNA]</scope>
    <source>
        <strain evidence="1 2">MIT 99-5501</strain>
    </source>
</reference>
<dbReference type="STRING" id="1357400.HMPREF2086_01572"/>
<comment type="caution">
    <text evidence="1">The sequence shown here is derived from an EMBL/GenBank/DDBJ whole genome shotgun (WGS) entry which is preliminary data.</text>
</comment>
<organism evidence="1 2">
    <name type="scientific">Helicobacter macacae MIT 99-5501</name>
    <dbReference type="NCBI Taxonomy" id="1357400"/>
    <lineage>
        <taxon>Bacteria</taxon>
        <taxon>Pseudomonadati</taxon>
        <taxon>Campylobacterota</taxon>
        <taxon>Epsilonproteobacteria</taxon>
        <taxon>Campylobacterales</taxon>
        <taxon>Helicobacteraceae</taxon>
        <taxon>Helicobacter</taxon>
    </lineage>
</organism>
<keyword evidence="2" id="KW-1185">Reference proteome</keyword>